<dbReference type="InterPro" id="IPR006390">
    <property type="entry name" value="DHP_synth_dom"/>
</dbReference>
<evidence type="ECO:0000313" key="16">
    <source>
        <dbReference type="Proteomes" id="UP000713880"/>
    </source>
</evidence>
<keyword evidence="10 13" id="KW-0289">Folate biosynthesis</keyword>
<evidence type="ECO:0000256" key="10">
    <source>
        <dbReference type="ARBA" id="ARBA00022909"/>
    </source>
</evidence>
<keyword evidence="7 13" id="KW-0808">Transferase</keyword>
<dbReference type="GO" id="GO:0046656">
    <property type="term" value="P:folic acid biosynthetic process"/>
    <property type="evidence" value="ECO:0007669"/>
    <property type="project" value="UniProtKB-KW"/>
</dbReference>
<evidence type="ECO:0000256" key="2">
    <source>
        <dbReference type="ARBA" id="ARBA00001946"/>
    </source>
</evidence>
<dbReference type="Gene3D" id="3.20.20.20">
    <property type="entry name" value="Dihydropteroate synthase-like"/>
    <property type="match status" value="1"/>
</dbReference>
<comment type="catalytic activity">
    <reaction evidence="1">
        <text>(7,8-dihydropterin-6-yl)methyl diphosphate + 4-aminobenzoate = 7,8-dihydropteroate + diphosphate</text>
        <dbReference type="Rhea" id="RHEA:19949"/>
        <dbReference type="ChEBI" id="CHEBI:17836"/>
        <dbReference type="ChEBI" id="CHEBI:17839"/>
        <dbReference type="ChEBI" id="CHEBI:33019"/>
        <dbReference type="ChEBI" id="CHEBI:72950"/>
        <dbReference type="EC" id="2.5.1.15"/>
    </reaction>
</comment>
<dbReference type="RefSeq" id="WP_204908321.1">
    <property type="nucleotide sequence ID" value="NZ_JACJLV010000008.1"/>
</dbReference>
<keyword evidence="8 13" id="KW-0479">Metal-binding</keyword>
<evidence type="ECO:0000256" key="7">
    <source>
        <dbReference type="ARBA" id="ARBA00022679"/>
    </source>
</evidence>
<dbReference type="Pfam" id="PF00809">
    <property type="entry name" value="Pterin_bind"/>
    <property type="match status" value="1"/>
</dbReference>
<dbReference type="GO" id="GO:0004156">
    <property type="term" value="F:dihydropteroate synthase activity"/>
    <property type="evidence" value="ECO:0007669"/>
    <property type="project" value="UniProtKB-EC"/>
</dbReference>
<feature type="domain" description="Pterin-binding" evidence="14">
    <location>
        <begin position="14"/>
        <end position="260"/>
    </location>
</feature>
<organism evidence="15 16">
    <name type="scientific">Mordavella massiliensis</name>
    <dbReference type="NCBI Taxonomy" id="1871024"/>
    <lineage>
        <taxon>Bacteria</taxon>
        <taxon>Bacillati</taxon>
        <taxon>Bacillota</taxon>
        <taxon>Clostridia</taxon>
        <taxon>Eubacteriales</taxon>
        <taxon>Clostridiaceae</taxon>
        <taxon>Mordavella</taxon>
    </lineage>
</organism>
<comment type="caution">
    <text evidence="15">The sequence shown here is derived from an EMBL/GenBank/DDBJ whole genome shotgun (WGS) entry which is preliminary data.</text>
</comment>
<dbReference type="Proteomes" id="UP000713880">
    <property type="component" value="Unassembled WGS sequence"/>
</dbReference>
<dbReference type="EC" id="2.5.1.15" evidence="5 13"/>
<dbReference type="FunFam" id="3.20.20.20:FF:000006">
    <property type="entry name" value="Dihydropteroate synthase"/>
    <property type="match status" value="1"/>
</dbReference>
<keyword evidence="9 13" id="KW-0460">Magnesium</keyword>
<evidence type="ECO:0000256" key="9">
    <source>
        <dbReference type="ARBA" id="ARBA00022842"/>
    </source>
</evidence>
<evidence type="ECO:0000259" key="14">
    <source>
        <dbReference type="PROSITE" id="PS50972"/>
    </source>
</evidence>
<protein>
    <recommendedName>
        <fullName evidence="6 13">Dihydropteroate synthase</fullName>
        <shortName evidence="13">DHPS</shortName>
        <ecNumber evidence="5 13">2.5.1.15</ecNumber>
    </recommendedName>
    <alternativeName>
        <fullName evidence="11 13">Dihydropteroate pyrophosphorylase</fullName>
    </alternativeName>
</protein>
<evidence type="ECO:0000256" key="13">
    <source>
        <dbReference type="RuleBase" id="RU361205"/>
    </source>
</evidence>
<evidence type="ECO:0000256" key="5">
    <source>
        <dbReference type="ARBA" id="ARBA00012458"/>
    </source>
</evidence>
<comment type="function">
    <text evidence="12 13">Catalyzes the condensation of para-aminobenzoate (pABA) with 6-hydroxymethyl-7,8-dihydropterin diphosphate (DHPt-PP) to form 7,8-dihydropteroate (H2Pte), the immediate precursor of folate derivatives.</text>
</comment>
<dbReference type="CDD" id="cd00739">
    <property type="entry name" value="DHPS"/>
    <property type="match status" value="1"/>
</dbReference>
<evidence type="ECO:0000313" key="15">
    <source>
        <dbReference type="EMBL" id="MBM6826268.1"/>
    </source>
</evidence>
<dbReference type="EMBL" id="JACJLV010000008">
    <property type="protein sequence ID" value="MBM6826268.1"/>
    <property type="molecule type" value="Genomic_DNA"/>
</dbReference>
<dbReference type="PROSITE" id="PS00793">
    <property type="entry name" value="DHPS_2"/>
    <property type="match status" value="1"/>
</dbReference>
<dbReference type="PROSITE" id="PS00792">
    <property type="entry name" value="DHPS_1"/>
    <property type="match status" value="1"/>
</dbReference>
<gene>
    <name evidence="15" type="primary">folP</name>
    <name evidence="15" type="ORF">H6A13_03980</name>
</gene>
<reference evidence="15" key="2">
    <citation type="journal article" date="2021" name="Sci. Rep.">
        <title>The distribution of antibiotic resistance genes in chicken gut microbiota commensals.</title>
        <authorList>
            <person name="Juricova H."/>
            <person name="Matiasovicova J."/>
            <person name="Kubasova T."/>
            <person name="Cejkova D."/>
            <person name="Rychlik I."/>
        </authorList>
    </citation>
    <scope>NUCLEOTIDE SEQUENCE</scope>
    <source>
        <strain evidence="15">An420c</strain>
    </source>
</reference>
<dbReference type="PANTHER" id="PTHR20941:SF1">
    <property type="entry name" value="FOLIC ACID SYNTHESIS PROTEIN FOL1"/>
    <property type="match status" value="1"/>
</dbReference>
<comment type="similarity">
    <text evidence="4 13">Belongs to the DHPS family.</text>
</comment>
<dbReference type="InterPro" id="IPR045031">
    <property type="entry name" value="DHP_synth-like"/>
</dbReference>
<name>A0A939BA06_9CLOT</name>
<dbReference type="GO" id="GO:0005829">
    <property type="term" value="C:cytosol"/>
    <property type="evidence" value="ECO:0007669"/>
    <property type="project" value="TreeGrafter"/>
</dbReference>
<evidence type="ECO:0000256" key="8">
    <source>
        <dbReference type="ARBA" id="ARBA00022723"/>
    </source>
</evidence>
<dbReference type="GO" id="GO:0046654">
    <property type="term" value="P:tetrahydrofolate biosynthetic process"/>
    <property type="evidence" value="ECO:0007669"/>
    <property type="project" value="TreeGrafter"/>
</dbReference>
<evidence type="ECO:0000256" key="6">
    <source>
        <dbReference type="ARBA" id="ARBA00016919"/>
    </source>
</evidence>
<dbReference type="InterPro" id="IPR000489">
    <property type="entry name" value="Pterin-binding_dom"/>
</dbReference>
<evidence type="ECO:0000256" key="11">
    <source>
        <dbReference type="ARBA" id="ARBA00030193"/>
    </source>
</evidence>
<accession>A0A939BA06</accession>
<evidence type="ECO:0000256" key="1">
    <source>
        <dbReference type="ARBA" id="ARBA00000012"/>
    </source>
</evidence>
<dbReference type="PANTHER" id="PTHR20941">
    <property type="entry name" value="FOLATE SYNTHESIS PROTEINS"/>
    <property type="match status" value="1"/>
</dbReference>
<evidence type="ECO:0000256" key="3">
    <source>
        <dbReference type="ARBA" id="ARBA00004763"/>
    </source>
</evidence>
<evidence type="ECO:0000256" key="12">
    <source>
        <dbReference type="ARBA" id="ARBA00053449"/>
    </source>
</evidence>
<dbReference type="InterPro" id="IPR011005">
    <property type="entry name" value="Dihydropteroate_synth-like_sf"/>
</dbReference>
<dbReference type="PROSITE" id="PS50972">
    <property type="entry name" value="PTERIN_BINDING"/>
    <property type="match status" value="1"/>
</dbReference>
<dbReference type="SUPFAM" id="SSF51717">
    <property type="entry name" value="Dihydropteroate synthetase-like"/>
    <property type="match status" value="1"/>
</dbReference>
<dbReference type="AlphaFoldDB" id="A0A939BA06"/>
<evidence type="ECO:0000256" key="4">
    <source>
        <dbReference type="ARBA" id="ARBA00009503"/>
    </source>
</evidence>
<comment type="cofactor">
    <cofactor evidence="2 13">
        <name>Mg(2+)</name>
        <dbReference type="ChEBI" id="CHEBI:18420"/>
    </cofactor>
</comment>
<sequence>MIIGNRQFDTKNHTYIMGILNTTPDSFSDGGKYTSLDSALFHAEEMIREGADILDIGGESTRPGHTQITDEEEISRTAPVIEAIHQRFDIPISIDTYKSRVARAALEAGADLVNDIWGLQYDPEMSPVIRKYQASCCLMHNRREADYQDFFPDFLEDLRKCIRSAKTAGISDDRIMLDPGVGFGKTYDMNLAVIRNLDRMQELGYPVLLGTSRKSVIGLTLDLPADQREEGTLATTVYGMLHGCSFVRVHDVRANRRAIQMTEAIRKADKF</sequence>
<reference evidence="15" key="1">
    <citation type="submission" date="2020-08" db="EMBL/GenBank/DDBJ databases">
        <authorList>
            <person name="Cejkova D."/>
            <person name="Kubasova T."/>
            <person name="Jahodarova E."/>
            <person name="Rychlik I."/>
        </authorList>
    </citation>
    <scope>NUCLEOTIDE SEQUENCE</scope>
    <source>
        <strain evidence="15">An420c</strain>
    </source>
</reference>
<comment type="pathway">
    <text evidence="3 13">Cofactor biosynthesis; tetrahydrofolate biosynthesis; 7,8-dihydrofolate from 2-amino-4-hydroxy-6-hydroxymethyl-7,8-dihydropteridine diphosphate and 4-aminobenzoate: step 1/2.</text>
</comment>
<proteinExistence type="inferred from homology"/>
<keyword evidence="16" id="KW-1185">Reference proteome</keyword>
<dbReference type="GO" id="GO:0046872">
    <property type="term" value="F:metal ion binding"/>
    <property type="evidence" value="ECO:0007669"/>
    <property type="project" value="UniProtKB-KW"/>
</dbReference>
<dbReference type="NCBIfam" id="TIGR01496">
    <property type="entry name" value="DHPS"/>
    <property type="match status" value="1"/>
</dbReference>